<dbReference type="SUPFAM" id="SSF54862">
    <property type="entry name" value="4Fe-4S ferredoxins"/>
    <property type="match status" value="1"/>
</dbReference>
<comment type="catalytic activity">
    <reaction evidence="9">
        <text>glycyl-[protein] + reduced [flavodoxin] + S-adenosyl-L-methionine = glycin-2-yl radical-[protein] + semiquinone [flavodoxin] + 5'-deoxyadenosine + L-methionine + H(+)</text>
        <dbReference type="Rhea" id="RHEA:61976"/>
        <dbReference type="Rhea" id="RHEA-COMP:10622"/>
        <dbReference type="Rhea" id="RHEA-COMP:14480"/>
        <dbReference type="Rhea" id="RHEA-COMP:15993"/>
        <dbReference type="Rhea" id="RHEA-COMP:15994"/>
        <dbReference type="ChEBI" id="CHEBI:15378"/>
        <dbReference type="ChEBI" id="CHEBI:17319"/>
        <dbReference type="ChEBI" id="CHEBI:29947"/>
        <dbReference type="ChEBI" id="CHEBI:32722"/>
        <dbReference type="ChEBI" id="CHEBI:57618"/>
        <dbReference type="ChEBI" id="CHEBI:57844"/>
        <dbReference type="ChEBI" id="CHEBI:59789"/>
        <dbReference type="ChEBI" id="CHEBI:140311"/>
    </reaction>
</comment>
<dbReference type="PANTHER" id="PTHR30352:SF4">
    <property type="entry name" value="PYRUVATE FORMATE-LYASE 2-ACTIVATING ENZYME"/>
    <property type="match status" value="1"/>
</dbReference>
<keyword evidence="4" id="KW-0949">S-adenosyl-L-methionine</keyword>
<comment type="cofactor">
    <cofactor evidence="1">
        <name>[4Fe-4S] cluster</name>
        <dbReference type="ChEBI" id="CHEBI:49883"/>
    </cofactor>
</comment>
<evidence type="ECO:0000256" key="5">
    <source>
        <dbReference type="ARBA" id="ARBA00022723"/>
    </source>
</evidence>
<evidence type="ECO:0000259" key="11">
    <source>
        <dbReference type="PROSITE" id="PS51918"/>
    </source>
</evidence>
<dbReference type="SFLD" id="SFLDS00029">
    <property type="entry name" value="Radical_SAM"/>
    <property type="match status" value="1"/>
</dbReference>
<name>A0A3G2R6T0_9FIRM</name>
<keyword evidence="6" id="KW-0560">Oxidoreductase</keyword>
<evidence type="ECO:0000256" key="6">
    <source>
        <dbReference type="ARBA" id="ARBA00023002"/>
    </source>
</evidence>
<dbReference type="InterPro" id="IPR001989">
    <property type="entry name" value="Radical_activat_CS"/>
</dbReference>
<dbReference type="InterPro" id="IPR013785">
    <property type="entry name" value="Aldolase_TIM"/>
</dbReference>
<dbReference type="InterPro" id="IPR034457">
    <property type="entry name" value="Organic_radical-activating"/>
</dbReference>
<keyword evidence="3" id="KW-0004">4Fe-4S</keyword>
<keyword evidence="5" id="KW-0479">Metal-binding</keyword>
<feature type="domain" description="Radical SAM core" evidence="11">
    <location>
        <begin position="16"/>
        <end position="298"/>
    </location>
</feature>
<evidence type="ECO:0000256" key="9">
    <source>
        <dbReference type="ARBA" id="ARBA00047365"/>
    </source>
</evidence>
<dbReference type="InterPro" id="IPR017896">
    <property type="entry name" value="4Fe4S_Fe-S-bd"/>
</dbReference>
<dbReference type="SFLD" id="SFLDG01118">
    <property type="entry name" value="activating_enzymes__group_2"/>
    <property type="match status" value="1"/>
</dbReference>
<dbReference type="AlphaFoldDB" id="A0A3G2R6T0"/>
<evidence type="ECO:0000256" key="8">
    <source>
        <dbReference type="ARBA" id="ARBA00023014"/>
    </source>
</evidence>
<evidence type="ECO:0000256" key="3">
    <source>
        <dbReference type="ARBA" id="ARBA00022485"/>
    </source>
</evidence>
<dbReference type="KEGG" id="bacg:D2962_11635"/>
<reference evidence="12 13" key="1">
    <citation type="submission" date="2018-10" db="EMBL/GenBank/DDBJ databases">
        <authorList>
            <person name="Zhang X."/>
        </authorList>
    </citation>
    <scope>NUCLEOTIDE SEQUENCE [LARGE SCALE GENOMIC DNA]</scope>
    <source>
        <strain evidence="12 13">SK-G1</strain>
    </source>
</reference>
<protein>
    <submittedName>
        <fullName evidence="12">Glycyl-radical enzyme activating protein</fullName>
    </submittedName>
</protein>
<dbReference type="PANTHER" id="PTHR30352">
    <property type="entry name" value="PYRUVATE FORMATE-LYASE-ACTIVATING ENZYME"/>
    <property type="match status" value="1"/>
</dbReference>
<dbReference type="InterPro" id="IPR012839">
    <property type="entry name" value="Organic_radical_activase"/>
</dbReference>
<evidence type="ECO:0000256" key="4">
    <source>
        <dbReference type="ARBA" id="ARBA00022691"/>
    </source>
</evidence>
<dbReference type="InterPro" id="IPR040074">
    <property type="entry name" value="BssD/PflA/YjjW"/>
</dbReference>
<evidence type="ECO:0000256" key="7">
    <source>
        <dbReference type="ARBA" id="ARBA00023004"/>
    </source>
</evidence>
<dbReference type="Pfam" id="PF00037">
    <property type="entry name" value="Fer4"/>
    <property type="match status" value="2"/>
</dbReference>
<dbReference type="Gene3D" id="3.30.70.20">
    <property type="match status" value="1"/>
</dbReference>
<dbReference type="PIRSF" id="PIRSF000371">
    <property type="entry name" value="PFL_act_enz"/>
    <property type="match status" value="1"/>
</dbReference>
<dbReference type="EMBL" id="CP033169">
    <property type="protein sequence ID" value="AYO31162.1"/>
    <property type="molecule type" value="Genomic_DNA"/>
</dbReference>
<dbReference type="NCBIfam" id="TIGR02494">
    <property type="entry name" value="PFLE_PFLC"/>
    <property type="match status" value="1"/>
</dbReference>
<evidence type="ECO:0000313" key="13">
    <source>
        <dbReference type="Proteomes" id="UP000280960"/>
    </source>
</evidence>
<dbReference type="InterPro" id="IPR058240">
    <property type="entry name" value="rSAM_sf"/>
</dbReference>
<dbReference type="GO" id="GO:0046872">
    <property type="term" value="F:metal ion binding"/>
    <property type="evidence" value="ECO:0007669"/>
    <property type="project" value="UniProtKB-KW"/>
</dbReference>
<evidence type="ECO:0000259" key="10">
    <source>
        <dbReference type="PROSITE" id="PS51379"/>
    </source>
</evidence>
<feature type="domain" description="4Fe-4S ferredoxin-type" evidence="10">
    <location>
        <begin position="47"/>
        <end position="75"/>
    </location>
</feature>
<dbReference type="PROSITE" id="PS51918">
    <property type="entry name" value="RADICAL_SAM"/>
    <property type="match status" value="1"/>
</dbReference>
<organism evidence="12 13">
    <name type="scientific">Biomaibacter acetigenes</name>
    <dbReference type="NCBI Taxonomy" id="2316383"/>
    <lineage>
        <taxon>Bacteria</taxon>
        <taxon>Bacillati</taxon>
        <taxon>Bacillota</taxon>
        <taxon>Clostridia</taxon>
        <taxon>Thermosediminibacterales</taxon>
        <taxon>Tepidanaerobacteraceae</taxon>
        <taxon>Biomaibacter</taxon>
    </lineage>
</organism>
<evidence type="ECO:0000256" key="2">
    <source>
        <dbReference type="ARBA" id="ARBA00009777"/>
    </source>
</evidence>
<dbReference type="PROSITE" id="PS01087">
    <property type="entry name" value="RADICAL_ACTIVATING"/>
    <property type="match status" value="1"/>
</dbReference>
<evidence type="ECO:0000313" key="12">
    <source>
        <dbReference type="EMBL" id="AYO31162.1"/>
    </source>
</evidence>
<sequence length="301" mass="34207">MVNNGFIFDIKRYAVHDGPGIRTTIFLKGCPLRCWWCHNPEGISQAKALMFFEYKCMQCKTCAHVCPIGAISFENNVHHIDRLRCNNCGICSDACPTEALRHAGAIITIEELMKEIEKDVLLYDNSGGGVTFSGGEPLFQHKFLREALRECKKRDIHTVLDTSGYASPDVFSTVLDYVDVFLFDLKLADDEEHRKYTGVSNSLIKDNLRMLVDTGRGHDVILRFPVIPGITDTEKNVDGLVKFVSSLKGINEIDLLPFHDISEKYNRLGIEYKMPVHQAPSQEKLKYIKERFEEIGLYVKI</sequence>
<evidence type="ECO:0000256" key="1">
    <source>
        <dbReference type="ARBA" id="ARBA00001966"/>
    </source>
</evidence>
<dbReference type="GO" id="GO:0016491">
    <property type="term" value="F:oxidoreductase activity"/>
    <property type="evidence" value="ECO:0007669"/>
    <property type="project" value="UniProtKB-KW"/>
</dbReference>
<dbReference type="Gene3D" id="3.20.20.70">
    <property type="entry name" value="Aldolase class I"/>
    <property type="match status" value="1"/>
</dbReference>
<proteinExistence type="inferred from homology"/>
<comment type="similarity">
    <text evidence="2">Belongs to the organic radical-activating enzymes family.</text>
</comment>
<dbReference type="GO" id="GO:0051539">
    <property type="term" value="F:4 iron, 4 sulfur cluster binding"/>
    <property type="evidence" value="ECO:0007669"/>
    <property type="project" value="UniProtKB-KW"/>
</dbReference>
<dbReference type="Proteomes" id="UP000280960">
    <property type="component" value="Chromosome"/>
</dbReference>
<dbReference type="SUPFAM" id="SSF102114">
    <property type="entry name" value="Radical SAM enzymes"/>
    <property type="match status" value="1"/>
</dbReference>
<accession>A0A3G2R6T0</accession>
<dbReference type="RefSeq" id="WP_122015057.1">
    <property type="nucleotide sequence ID" value="NZ_CP033169.1"/>
</dbReference>
<dbReference type="Pfam" id="PF04055">
    <property type="entry name" value="Radical_SAM"/>
    <property type="match status" value="1"/>
</dbReference>
<dbReference type="PROSITE" id="PS00198">
    <property type="entry name" value="4FE4S_FER_1"/>
    <property type="match status" value="1"/>
</dbReference>
<dbReference type="InterPro" id="IPR007197">
    <property type="entry name" value="rSAM"/>
</dbReference>
<dbReference type="SFLD" id="SFLDG01066">
    <property type="entry name" value="organic_radical-activating_enz"/>
    <property type="match status" value="1"/>
</dbReference>
<dbReference type="PROSITE" id="PS51379">
    <property type="entry name" value="4FE4S_FER_2"/>
    <property type="match status" value="2"/>
</dbReference>
<gene>
    <name evidence="12" type="ORF">D2962_11635</name>
</gene>
<feature type="domain" description="4Fe-4S ferredoxin-type" evidence="10">
    <location>
        <begin position="76"/>
        <end position="105"/>
    </location>
</feature>
<dbReference type="InterPro" id="IPR017900">
    <property type="entry name" value="4Fe4S_Fe_S_CS"/>
</dbReference>
<keyword evidence="7" id="KW-0408">Iron</keyword>
<keyword evidence="8" id="KW-0411">Iron-sulfur</keyword>
<keyword evidence="13" id="KW-1185">Reference proteome</keyword>